<sequence length="141" mass="15582">MDDSVFMPDGSVDNKTNKEFLSLNNVRVNLDSITMSSPKLTNKESDHNLRRPSETSSLGSPGKFRAPYCIGGGALEMLIEPVDEEVQSKNIPDHICARCSAHEYLLGEQKPEPKTFAHRACSASKCFGIYRAREYQIGSDG</sequence>
<reference evidence="3" key="1">
    <citation type="submission" date="2022-11" db="UniProtKB">
        <authorList>
            <consortium name="WormBaseParasite"/>
        </authorList>
    </citation>
    <scope>IDENTIFICATION</scope>
</reference>
<name>A0A915KFF9_ROMCU</name>
<evidence type="ECO:0000313" key="3">
    <source>
        <dbReference type="WBParaSite" id="nRc.2.0.1.t37548-RA"/>
    </source>
</evidence>
<dbReference type="Proteomes" id="UP000887565">
    <property type="component" value="Unplaced"/>
</dbReference>
<dbReference type="WBParaSite" id="nRc.2.0.1.t37548-RA">
    <property type="protein sequence ID" value="nRc.2.0.1.t37548-RA"/>
    <property type="gene ID" value="nRc.2.0.1.g37548"/>
</dbReference>
<feature type="region of interest" description="Disordered" evidence="1">
    <location>
        <begin position="34"/>
        <end position="64"/>
    </location>
</feature>
<dbReference type="AlphaFoldDB" id="A0A915KFF9"/>
<protein>
    <submittedName>
        <fullName evidence="3">Uncharacterized protein</fullName>
    </submittedName>
</protein>
<keyword evidence="2" id="KW-1185">Reference proteome</keyword>
<organism evidence="2 3">
    <name type="scientific">Romanomermis culicivorax</name>
    <name type="common">Nematode worm</name>
    <dbReference type="NCBI Taxonomy" id="13658"/>
    <lineage>
        <taxon>Eukaryota</taxon>
        <taxon>Metazoa</taxon>
        <taxon>Ecdysozoa</taxon>
        <taxon>Nematoda</taxon>
        <taxon>Enoplea</taxon>
        <taxon>Dorylaimia</taxon>
        <taxon>Mermithida</taxon>
        <taxon>Mermithoidea</taxon>
        <taxon>Mermithidae</taxon>
        <taxon>Romanomermis</taxon>
    </lineage>
</organism>
<proteinExistence type="predicted"/>
<evidence type="ECO:0000256" key="1">
    <source>
        <dbReference type="SAM" id="MobiDB-lite"/>
    </source>
</evidence>
<accession>A0A915KFF9</accession>
<feature type="compositionally biased region" description="Basic and acidic residues" evidence="1">
    <location>
        <begin position="41"/>
        <end position="53"/>
    </location>
</feature>
<evidence type="ECO:0000313" key="2">
    <source>
        <dbReference type="Proteomes" id="UP000887565"/>
    </source>
</evidence>